<sequence length="101" mass="11815">LLFAEEFESYKKRGESGSVNMDEIPKFCEQLQDIIKDYEPQDVFNYDEIALYWMLESSQTLAYSPVKGKKKSKDRVSLLVTTNAIEDEKLPILFIHKYETP</sequence>
<reference evidence="1" key="1">
    <citation type="submission" date="2021-06" db="EMBL/GenBank/DDBJ databases">
        <authorList>
            <person name="Kallberg Y."/>
            <person name="Tangrot J."/>
            <person name="Rosling A."/>
        </authorList>
    </citation>
    <scope>NUCLEOTIDE SEQUENCE</scope>
    <source>
        <strain evidence="1">MT106</strain>
    </source>
</reference>
<protein>
    <submittedName>
        <fullName evidence="1">4503_t:CDS:1</fullName>
    </submittedName>
</protein>
<evidence type="ECO:0000313" key="2">
    <source>
        <dbReference type="Proteomes" id="UP000789831"/>
    </source>
</evidence>
<feature type="non-terminal residue" evidence="1">
    <location>
        <position position="101"/>
    </location>
</feature>
<comment type="caution">
    <text evidence="1">The sequence shown here is derived from an EMBL/GenBank/DDBJ whole genome shotgun (WGS) entry which is preliminary data.</text>
</comment>
<proteinExistence type="predicted"/>
<feature type="non-terminal residue" evidence="1">
    <location>
        <position position="1"/>
    </location>
</feature>
<dbReference type="Proteomes" id="UP000789831">
    <property type="component" value="Unassembled WGS sequence"/>
</dbReference>
<evidence type="ECO:0000313" key="1">
    <source>
        <dbReference type="EMBL" id="CAG8698721.1"/>
    </source>
</evidence>
<gene>
    <name evidence="1" type="ORF">AGERDE_LOCUS13398</name>
</gene>
<dbReference type="AlphaFoldDB" id="A0A9N9N3H8"/>
<dbReference type="EMBL" id="CAJVPL010017411">
    <property type="protein sequence ID" value="CAG8698721.1"/>
    <property type="molecule type" value="Genomic_DNA"/>
</dbReference>
<organism evidence="1 2">
    <name type="scientific">Ambispora gerdemannii</name>
    <dbReference type="NCBI Taxonomy" id="144530"/>
    <lineage>
        <taxon>Eukaryota</taxon>
        <taxon>Fungi</taxon>
        <taxon>Fungi incertae sedis</taxon>
        <taxon>Mucoromycota</taxon>
        <taxon>Glomeromycotina</taxon>
        <taxon>Glomeromycetes</taxon>
        <taxon>Archaeosporales</taxon>
        <taxon>Ambisporaceae</taxon>
        <taxon>Ambispora</taxon>
    </lineage>
</organism>
<accession>A0A9N9N3H8</accession>
<dbReference type="OrthoDB" id="5593786at2759"/>
<name>A0A9N9N3H8_9GLOM</name>
<keyword evidence="2" id="KW-1185">Reference proteome</keyword>